<keyword evidence="1" id="KW-0472">Membrane</keyword>
<proteinExistence type="predicted"/>
<dbReference type="SUPFAM" id="SSF141571">
    <property type="entry name" value="Pentapeptide repeat-like"/>
    <property type="match status" value="1"/>
</dbReference>
<keyword evidence="1" id="KW-0812">Transmembrane</keyword>
<name>A0A2A6LUJ5_RHIFR</name>
<dbReference type="AlphaFoldDB" id="A0A2A6LUJ5"/>
<dbReference type="Proteomes" id="UP000220353">
    <property type="component" value="Unassembled WGS sequence"/>
</dbReference>
<evidence type="ECO:0000313" key="2">
    <source>
        <dbReference type="EMBL" id="PDT46007.1"/>
    </source>
</evidence>
<dbReference type="Gene3D" id="2.160.20.80">
    <property type="entry name" value="E3 ubiquitin-protein ligase SopA"/>
    <property type="match status" value="1"/>
</dbReference>
<reference evidence="2 3" key="1">
    <citation type="submission" date="2017-09" db="EMBL/GenBank/DDBJ databases">
        <title>Comparative genomics of rhizobia isolated from Phaseolus vulgaris in China.</title>
        <authorList>
            <person name="Tong W."/>
        </authorList>
    </citation>
    <scope>NUCLEOTIDE SEQUENCE [LARGE SCALE GENOMIC DNA]</scope>
    <source>
        <strain evidence="2 3">PCH1</strain>
    </source>
</reference>
<dbReference type="EMBL" id="NWTC01000016">
    <property type="protein sequence ID" value="PDT46007.1"/>
    <property type="molecule type" value="Genomic_DNA"/>
</dbReference>
<dbReference type="InterPro" id="IPR001646">
    <property type="entry name" value="5peptide_repeat"/>
</dbReference>
<dbReference type="RefSeq" id="WP_080578768.1">
    <property type="nucleotide sequence ID" value="NZ_NWTC01000016.1"/>
</dbReference>
<comment type="caution">
    <text evidence="2">The sequence shown here is derived from an EMBL/GenBank/DDBJ whole genome shotgun (WGS) entry which is preliminary data.</text>
</comment>
<protein>
    <recommendedName>
        <fullName evidence="4">Pentapeptide repeat-containing protein</fullName>
    </recommendedName>
</protein>
<feature type="transmembrane region" description="Helical" evidence="1">
    <location>
        <begin position="258"/>
        <end position="283"/>
    </location>
</feature>
<gene>
    <name evidence="2" type="ORF">CO661_20360</name>
</gene>
<evidence type="ECO:0000313" key="3">
    <source>
        <dbReference type="Proteomes" id="UP000220353"/>
    </source>
</evidence>
<dbReference type="Pfam" id="PF00805">
    <property type="entry name" value="Pentapeptide"/>
    <property type="match status" value="1"/>
</dbReference>
<evidence type="ECO:0000256" key="1">
    <source>
        <dbReference type="SAM" id="Phobius"/>
    </source>
</evidence>
<keyword evidence="1" id="KW-1133">Transmembrane helix</keyword>
<organism evidence="2 3">
    <name type="scientific">Rhizobium fredii</name>
    <name type="common">Sinorhizobium fredii</name>
    <dbReference type="NCBI Taxonomy" id="380"/>
    <lineage>
        <taxon>Bacteria</taxon>
        <taxon>Pseudomonadati</taxon>
        <taxon>Pseudomonadota</taxon>
        <taxon>Alphaproteobacteria</taxon>
        <taxon>Hyphomicrobiales</taxon>
        <taxon>Rhizobiaceae</taxon>
        <taxon>Sinorhizobium/Ensifer group</taxon>
        <taxon>Sinorhizobium</taxon>
    </lineage>
</organism>
<feature type="transmembrane region" description="Helical" evidence="1">
    <location>
        <begin position="226"/>
        <end position="246"/>
    </location>
</feature>
<evidence type="ECO:0008006" key="4">
    <source>
        <dbReference type="Google" id="ProtNLM"/>
    </source>
</evidence>
<accession>A0A2A6LUJ5</accession>
<sequence length="286" mass="32752">MNDKVIDLESRTYKPVRIESEKLAHAKGTSFAHGHLIDVSGKKQAFEGVDFSYSIITRGYFHQAEFKQCNFTGTRFIDCNFRNSIFKECDFSYADFCGCRIETDEILHSLPDRPNVRRELLQILRKNALSMGDVTAGRAFVIAELAGRKEHLRRAWAQDETYYKSKYGGFRKSSGVLIQRLGLWMDDFFWGHGEKLWKLPISAAIILTAVSALAAALWLSSATNPLVYDLASTFKSYLIYYVSLFLDAPTTENPRRFVVIDWVVVIFRYVSLGVLVSGLFRWLSHR</sequence>
<feature type="transmembrane region" description="Helical" evidence="1">
    <location>
        <begin position="199"/>
        <end position="220"/>
    </location>
</feature>